<evidence type="ECO:0000259" key="1">
    <source>
        <dbReference type="Pfam" id="PF01636"/>
    </source>
</evidence>
<evidence type="ECO:0000313" key="2">
    <source>
        <dbReference type="EMBL" id="BBY91036.1"/>
    </source>
</evidence>
<dbReference type="RefSeq" id="WP_163726127.1">
    <property type="nucleotide sequence ID" value="NZ_AP022601.1"/>
</dbReference>
<proteinExistence type="predicted"/>
<dbReference type="KEGG" id="mgau:MGALJ_07050"/>
<dbReference type="PANTHER" id="PTHR23020:SF41">
    <property type="entry name" value="AMINOGLYCOSIDE PHOSPHOTRANSFERASE DOMAIN-CONTAINING PROTEIN"/>
    <property type="match status" value="1"/>
</dbReference>
<dbReference type="InterPro" id="IPR052961">
    <property type="entry name" value="Oxido-Kinase-like_Enzymes"/>
</dbReference>
<name>A0A9W4AZ25_9MYCO</name>
<sequence>MNIPSSVDELTPDWFTDALGAPVDAVDILDAHSGTTGRARVGLTVSSSESPDVPDTVFVKLQPFAAEQRRFLRQIGLGVAEARLYSEVGGELPVRSPKVWHAGYDESDGSFVMVLEDLTASGCRFPAPEDDDIIAVAASAMDELATLHAAFQGRDLNWLRTPSGMKRKPADAQTASRRAQFIVSALDQFADDMPAVFRRLGDLYASRSLDIVALFGEGERTLIHGDTHSGNLFVDGDRTGFYDWAVVGRGPGVRDVAYFLCNSLPIETRRAEEQALLIRYRSALSRRGVELDASTAHEQYRLFAVYSWIAAASTAAMGSQWQPIDVSLTAMASTTQAIEDLDSVGLLEQRLGIT</sequence>
<dbReference type="Proteomes" id="UP000465785">
    <property type="component" value="Chromosome"/>
</dbReference>
<dbReference type="EMBL" id="AP022601">
    <property type="protein sequence ID" value="BBY91036.1"/>
    <property type="molecule type" value="Genomic_DNA"/>
</dbReference>
<organism evidence="2 3">
    <name type="scientific">Mycobacterium gallinarum</name>
    <dbReference type="NCBI Taxonomy" id="39689"/>
    <lineage>
        <taxon>Bacteria</taxon>
        <taxon>Bacillati</taxon>
        <taxon>Actinomycetota</taxon>
        <taxon>Actinomycetes</taxon>
        <taxon>Mycobacteriales</taxon>
        <taxon>Mycobacteriaceae</taxon>
        <taxon>Mycobacterium</taxon>
    </lineage>
</organism>
<feature type="domain" description="Aminoglycoside phosphotransferase" evidence="1">
    <location>
        <begin position="80"/>
        <end position="283"/>
    </location>
</feature>
<accession>A0A9W4AZ25</accession>
<gene>
    <name evidence="2" type="ORF">MGALJ_07050</name>
</gene>
<dbReference type="AlphaFoldDB" id="A0A9W4AZ25"/>
<dbReference type="Gene3D" id="3.90.1200.10">
    <property type="match status" value="1"/>
</dbReference>
<dbReference type="InterPro" id="IPR002575">
    <property type="entry name" value="Aminoglycoside_PTrfase"/>
</dbReference>
<evidence type="ECO:0000313" key="3">
    <source>
        <dbReference type="Proteomes" id="UP000465785"/>
    </source>
</evidence>
<dbReference type="PANTHER" id="PTHR23020">
    <property type="entry name" value="UNCHARACTERIZED NUCLEAR HORMONE RECEPTOR-RELATED"/>
    <property type="match status" value="1"/>
</dbReference>
<keyword evidence="3" id="KW-1185">Reference proteome</keyword>
<dbReference type="Pfam" id="PF01636">
    <property type="entry name" value="APH"/>
    <property type="match status" value="1"/>
</dbReference>
<dbReference type="InterPro" id="IPR011009">
    <property type="entry name" value="Kinase-like_dom_sf"/>
</dbReference>
<dbReference type="SUPFAM" id="SSF56112">
    <property type="entry name" value="Protein kinase-like (PK-like)"/>
    <property type="match status" value="1"/>
</dbReference>
<reference evidence="2 3" key="1">
    <citation type="journal article" date="2019" name="Emerg. Microbes Infect.">
        <title>Comprehensive subspecies identification of 175 nontuberculous mycobacteria species based on 7547 genomic profiles.</title>
        <authorList>
            <person name="Matsumoto Y."/>
            <person name="Kinjo T."/>
            <person name="Motooka D."/>
            <person name="Nabeya D."/>
            <person name="Jung N."/>
            <person name="Uechi K."/>
            <person name="Horii T."/>
            <person name="Iida T."/>
            <person name="Fujita J."/>
            <person name="Nakamura S."/>
        </authorList>
    </citation>
    <scope>NUCLEOTIDE SEQUENCE [LARGE SCALE GENOMIC DNA]</scope>
    <source>
        <strain evidence="2 3">JCM 6399</strain>
    </source>
</reference>
<protein>
    <submittedName>
        <fullName evidence="2">Phosphotransferase</fullName>
    </submittedName>
</protein>